<proteinExistence type="predicted"/>
<organism evidence="2 3">
    <name type="scientific">Aphanomyces astaci</name>
    <name type="common">Crayfish plague agent</name>
    <dbReference type="NCBI Taxonomy" id="112090"/>
    <lineage>
        <taxon>Eukaryota</taxon>
        <taxon>Sar</taxon>
        <taxon>Stramenopiles</taxon>
        <taxon>Oomycota</taxon>
        <taxon>Saprolegniomycetes</taxon>
        <taxon>Saprolegniales</taxon>
        <taxon>Verrucalvaceae</taxon>
        <taxon>Aphanomyces</taxon>
    </lineage>
</organism>
<feature type="domain" description="Myb/SANT-like" evidence="1">
    <location>
        <begin position="20"/>
        <end position="82"/>
    </location>
</feature>
<dbReference type="Proteomes" id="UP000266239">
    <property type="component" value="Unassembled WGS sequence"/>
</dbReference>
<protein>
    <recommendedName>
        <fullName evidence="1">Myb/SANT-like domain-containing protein</fullName>
    </recommendedName>
</protein>
<dbReference type="AlphaFoldDB" id="A0A397BAK4"/>
<name>A0A397BAK4_APHAT</name>
<gene>
    <name evidence="2" type="ORF">DYB25_011615</name>
</gene>
<accession>A0A397BAK4</accession>
<reference evidence="2 3" key="1">
    <citation type="submission" date="2018-08" db="EMBL/GenBank/DDBJ databases">
        <title>Aphanomyces genome sequencing and annotation.</title>
        <authorList>
            <person name="Minardi D."/>
            <person name="Oidtmann B."/>
            <person name="Van Der Giezen M."/>
            <person name="Studholme D.J."/>
        </authorList>
    </citation>
    <scope>NUCLEOTIDE SEQUENCE [LARGE SCALE GENOMIC DNA]</scope>
    <source>
        <strain evidence="2 3">Yx</strain>
    </source>
</reference>
<dbReference type="InterPro" id="IPR024752">
    <property type="entry name" value="Myb/SANT-like_dom"/>
</dbReference>
<evidence type="ECO:0000259" key="1">
    <source>
        <dbReference type="Pfam" id="PF12776"/>
    </source>
</evidence>
<dbReference type="EMBL" id="QUTA01005024">
    <property type="protein sequence ID" value="RHY17497.1"/>
    <property type="molecule type" value="Genomic_DNA"/>
</dbReference>
<dbReference type="Pfam" id="PF12776">
    <property type="entry name" value="Myb_DNA-bind_3"/>
    <property type="match status" value="1"/>
</dbReference>
<evidence type="ECO:0000313" key="3">
    <source>
        <dbReference type="Proteomes" id="UP000266239"/>
    </source>
</evidence>
<comment type="caution">
    <text evidence="2">The sequence shown here is derived from an EMBL/GenBank/DDBJ whole genome shotgun (WGS) entry which is preliminary data.</text>
</comment>
<evidence type="ECO:0000313" key="2">
    <source>
        <dbReference type="EMBL" id="RHY17497.1"/>
    </source>
</evidence>
<sequence length="110" mass="12695">MNTTRRKLRNMASVDGTRASWTAERDEFLVAALQAQVIKGKRSDSGFKKETWAEVTSAFNLRFVTMYHTKVLGNMRSCLRKRRGLPRRSSEIHSSPFTFRAEVWHASLMT</sequence>